<accession>A0A562K8A3</accession>
<comment type="caution">
    <text evidence="1">The sequence shown here is derived from an EMBL/GenBank/DDBJ whole genome shotgun (WGS) entry which is preliminary data.</text>
</comment>
<keyword evidence="2" id="KW-1185">Reference proteome</keyword>
<gene>
    <name evidence="1" type="ORF">IQ17_07365</name>
</gene>
<sequence>MICCSNMCIHWPVATLCGDVASDGGQPSPLGLAGLATFAPEGPKIPPWCHQGVSLRRTGSTYQYQWVVAPPRACHIKVLGLQMFELAPLIGVTAVPRTEVVAAIQAFTDYVRRPSHTPAEDTYAPQRTEEQLADWRSRVEVICSKMDAVADCPLSTLSEFEALRREMGTDFPATPPALLNRVADAFLRCGSADAGPLIRTEPDDA</sequence>
<evidence type="ECO:0000313" key="2">
    <source>
        <dbReference type="Proteomes" id="UP000317176"/>
    </source>
</evidence>
<dbReference type="Proteomes" id="UP000317176">
    <property type="component" value="Unassembled WGS sequence"/>
</dbReference>
<reference evidence="1 2" key="1">
    <citation type="journal article" date="2015" name="Stand. Genomic Sci.">
        <title>Genomic Encyclopedia of Bacterial and Archaeal Type Strains, Phase III: the genomes of soil and plant-associated and newly described type strains.</title>
        <authorList>
            <person name="Whitman W.B."/>
            <person name="Woyke T."/>
            <person name="Klenk H.P."/>
            <person name="Zhou Y."/>
            <person name="Lilburn T.G."/>
            <person name="Beck B.J."/>
            <person name="De Vos P."/>
            <person name="Vandamme P."/>
            <person name="Eisen J.A."/>
            <person name="Garrity G."/>
            <person name="Hugenholtz P."/>
            <person name="Kyrpides N.C."/>
        </authorList>
    </citation>
    <scope>NUCLEOTIDE SEQUENCE [LARGE SCALE GENOMIC DNA]</scope>
    <source>
        <strain evidence="1 2">CGMCC 1.10947</strain>
    </source>
</reference>
<name>A0A562K8A3_9BRAD</name>
<protein>
    <submittedName>
        <fullName evidence="1">Uncharacterized protein</fullName>
    </submittedName>
</protein>
<organism evidence="1 2">
    <name type="scientific">Bradyrhizobium daqingense</name>
    <dbReference type="NCBI Taxonomy" id="993502"/>
    <lineage>
        <taxon>Bacteria</taxon>
        <taxon>Pseudomonadati</taxon>
        <taxon>Pseudomonadota</taxon>
        <taxon>Alphaproteobacteria</taxon>
        <taxon>Hyphomicrobiales</taxon>
        <taxon>Nitrobacteraceae</taxon>
        <taxon>Bradyrhizobium</taxon>
    </lineage>
</organism>
<dbReference type="EMBL" id="VLKL01000062">
    <property type="protein sequence ID" value="TWH91671.1"/>
    <property type="molecule type" value="Genomic_DNA"/>
</dbReference>
<evidence type="ECO:0000313" key="1">
    <source>
        <dbReference type="EMBL" id="TWH91671.1"/>
    </source>
</evidence>
<proteinExistence type="predicted"/>
<dbReference type="AlphaFoldDB" id="A0A562K8A3"/>